<dbReference type="FunCoup" id="A0A7R8YZF6">
    <property type="interactions" value="741"/>
</dbReference>
<gene>
    <name evidence="9" type="ORF">HERILL_LOCUS12459</name>
</gene>
<feature type="transmembrane region" description="Helical" evidence="6">
    <location>
        <begin position="595"/>
        <end position="618"/>
    </location>
</feature>
<protein>
    <recommendedName>
        <fullName evidence="6">Anoctamin</fullName>
    </recommendedName>
</protein>
<evidence type="ECO:0000256" key="1">
    <source>
        <dbReference type="ARBA" id="ARBA00004141"/>
    </source>
</evidence>
<comment type="subcellular location">
    <subcellularLocation>
        <location evidence="1 6">Membrane</location>
        <topology evidence="1 6">Multi-pass membrane protein</topology>
    </subcellularLocation>
</comment>
<evidence type="ECO:0000313" key="10">
    <source>
        <dbReference type="Proteomes" id="UP000594454"/>
    </source>
</evidence>
<feature type="domain" description="Anoctamin transmembrane" evidence="8">
    <location>
        <begin position="215"/>
        <end position="636"/>
    </location>
</feature>
<dbReference type="GO" id="GO:0005254">
    <property type="term" value="F:chloride channel activity"/>
    <property type="evidence" value="ECO:0007669"/>
    <property type="project" value="TreeGrafter"/>
</dbReference>
<feature type="transmembrane region" description="Helical" evidence="6">
    <location>
        <begin position="364"/>
        <end position="382"/>
    </location>
</feature>
<feature type="transmembrane region" description="Helical" evidence="6">
    <location>
        <begin position="513"/>
        <end position="540"/>
    </location>
</feature>
<dbReference type="PANTHER" id="PTHR12308:SF74">
    <property type="entry name" value="ANOCTAMIN"/>
    <property type="match status" value="1"/>
</dbReference>
<dbReference type="InParanoid" id="A0A7R8YZF6"/>
<feature type="transmembrane region" description="Helical" evidence="6">
    <location>
        <begin position="218"/>
        <end position="239"/>
    </location>
</feature>
<dbReference type="InterPro" id="IPR049452">
    <property type="entry name" value="Anoctamin_TM"/>
</dbReference>
<evidence type="ECO:0000256" key="6">
    <source>
        <dbReference type="RuleBase" id="RU280814"/>
    </source>
</evidence>
<dbReference type="Proteomes" id="UP000594454">
    <property type="component" value="Chromosome 5"/>
</dbReference>
<evidence type="ECO:0000313" key="9">
    <source>
        <dbReference type="EMBL" id="CAD7089942.1"/>
    </source>
</evidence>
<dbReference type="AlphaFoldDB" id="A0A7R8YZF6"/>
<accession>A0A7R8YZF6</accession>
<feature type="transmembrane region" description="Helical" evidence="6">
    <location>
        <begin position="561"/>
        <end position="583"/>
    </location>
</feature>
<evidence type="ECO:0000256" key="4">
    <source>
        <dbReference type="ARBA" id="ARBA00022989"/>
    </source>
</evidence>
<evidence type="ECO:0000256" key="5">
    <source>
        <dbReference type="ARBA" id="ARBA00023136"/>
    </source>
</evidence>
<evidence type="ECO:0000256" key="3">
    <source>
        <dbReference type="ARBA" id="ARBA00022692"/>
    </source>
</evidence>
<keyword evidence="5 6" id="KW-0472">Membrane</keyword>
<dbReference type="InterPro" id="IPR007632">
    <property type="entry name" value="Anoctamin"/>
</dbReference>
<keyword evidence="10" id="KW-1185">Reference proteome</keyword>
<name>A0A7R8YZF6_HERIL</name>
<feature type="region of interest" description="Disordered" evidence="7">
    <location>
        <begin position="31"/>
        <end position="66"/>
    </location>
</feature>
<sequence length="662" mass="76487">MGKNLNKLFDLHLVYKTVEMSDETVALLRAEQAPGSRRGSYEEPTEPRRRKSQNASKVDVGKDETQSPNKTYVTIIFSERVKRSTVEDIEKIVQEFNMFTTLEILSKTEKYLYVSATNDTLLKLADENEIMKKTVTGSMQKFNYYSKTDYLVGDMTEDDILTNAERSVLIKDAIKPSLMPYMRNGAIEHFFAVHDLEYLNKFQVRLGRKFPIEDIRNYFGSSIGIYFAFIQFYTTALIFPALFGILQYVLGFNLTTVCGFYMLWTTIFLELWKRKCSGLAYRWGTIEMTSLDKPRTAYHGELKPDPVTGKLTLQYPMRYTYMQMYCVSYPVVALCVVAAMYFALYQFQIEAEVLQDFGSESLLLYVPGIVQSILIAIFSWAYEKLATFLTDNENHRTRSQYERHRVNKLMIFEIVNNFFSLFYIAFILQDLGQLKYQLMTQLVIFQIVQIIQEVGFPLIAVAKQKYTQHVKEIPESKQALIADIERYNQACYESGLDEYNSTYEDYLQICTQFGYVVLFAAVAPFAAACALVNNFFGMSIDLFKITNFYKRPFARRAKNIGAWQSALELLSVLAILSNCGLVYLQPSIRDYVSNLFPTTSTFTFVIFEHLLLGIKFALHKAIHDKPRWVRIAMAKEDYESSQALKHLRSVVSGKLLKREKSI</sequence>
<feature type="transmembrane region" description="Helical" evidence="6">
    <location>
        <begin position="409"/>
        <end position="428"/>
    </location>
</feature>
<proteinExistence type="inferred from homology"/>
<feature type="transmembrane region" description="Helical" evidence="6">
    <location>
        <begin position="324"/>
        <end position="344"/>
    </location>
</feature>
<dbReference type="OMA" id="INSKPKW"/>
<evidence type="ECO:0000256" key="7">
    <source>
        <dbReference type="SAM" id="MobiDB-lite"/>
    </source>
</evidence>
<keyword evidence="3 6" id="KW-0812">Transmembrane</keyword>
<reference evidence="9 10" key="1">
    <citation type="submission" date="2020-11" db="EMBL/GenBank/DDBJ databases">
        <authorList>
            <person name="Wallbank WR R."/>
            <person name="Pardo Diaz C."/>
            <person name="Kozak K."/>
            <person name="Martin S."/>
            <person name="Jiggins C."/>
            <person name="Moest M."/>
            <person name="Warren A I."/>
            <person name="Generalovic N T."/>
            <person name="Byers J.R.P. K."/>
            <person name="Montejo-Kovacevich G."/>
            <person name="Yen C E."/>
        </authorList>
    </citation>
    <scope>NUCLEOTIDE SEQUENCE [LARGE SCALE GENOMIC DNA]</scope>
</reference>
<evidence type="ECO:0000256" key="2">
    <source>
        <dbReference type="ARBA" id="ARBA00009671"/>
    </source>
</evidence>
<dbReference type="PANTHER" id="PTHR12308">
    <property type="entry name" value="ANOCTAMIN"/>
    <property type="match status" value="1"/>
</dbReference>
<comment type="similarity">
    <text evidence="2 6">Belongs to the anoctamin family.</text>
</comment>
<dbReference type="GO" id="GO:0005886">
    <property type="term" value="C:plasma membrane"/>
    <property type="evidence" value="ECO:0007669"/>
    <property type="project" value="TreeGrafter"/>
</dbReference>
<dbReference type="Pfam" id="PF04547">
    <property type="entry name" value="Anoctamin"/>
    <property type="match status" value="1"/>
</dbReference>
<feature type="transmembrane region" description="Helical" evidence="6">
    <location>
        <begin position="245"/>
        <end position="272"/>
    </location>
</feature>
<dbReference type="EMBL" id="LR899013">
    <property type="protein sequence ID" value="CAD7089942.1"/>
    <property type="molecule type" value="Genomic_DNA"/>
</dbReference>
<dbReference type="OrthoDB" id="296386at2759"/>
<keyword evidence="4 6" id="KW-1133">Transmembrane helix</keyword>
<evidence type="ECO:0000259" key="8">
    <source>
        <dbReference type="Pfam" id="PF04547"/>
    </source>
</evidence>
<organism evidence="9 10">
    <name type="scientific">Hermetia illucens</name>
    <name type="common">Black soldier fly</name>
    <dbReference type="NCBI Taxonomy" id="343691"/>
    <lineage>
        <taxon>Eukaryota</taxon>
        <taxon>Metazoa</taxon>
        <taxon>Ecdysozoa</taxon>
        <taxon>Arthropoda</taxon>
        <taxon>Hexapoda</taxon>
        <taxon>Insecta</taxon>
        <taxon>Pterygota</taxon>
        <taxon>Neoptera</taxon>
        <taxon>Endopterygota</taxon>
        <taxon>Diptera</taxon>
        <taxon>Brachycera</taxon>
        <taxon>Stratiomyomorpha</taxon>
        <taxon>Stratiomyidae</taxon>
        <taxon>Hermetiinae</taxon>
        <taxon>Hermetia</taxon>
    </lineage>
</organism>